<dbReference type="InterPro" id="IPR051455">
    <property type="entry name" value="Bact_solute-bind_prot3"/>
</dbReference>
<dbReference type="Pfam" id="PF00497">
    <property type="entry name" value="SBP_bac_3"/>
    <property type="match status" value="1"/>
</dbReference>
<feature type="coiled-coil region" evidence="4">
    <location>
        <begin position="28"/>
        <end position="55"/>
    </location>
</feature>
<organism evidence="7 8">
    <name type="scientific">Candidatus Desulfolinea nitratireducens</name>
    <dbReference type="NCBI Taxonomy" id="2841698"/>
    <lineage>
        <taxon>Bacteria</taxon>
        <taxon>Bacillati</taxon>
        <taxon>Chloroflexota</taxon>
        <taxon>Anaerolineae</taxon>
        <taxon>Anaerolineales</taxon>
        <taxon>Anaerolineales incertae sedis</taxon>
        <taxon>Candidatus Desulfolinea</taxon>
    </lineage>
</organism>
<evidence type="ECO:0000256" key="3">
    <source>
        <dbReference type="ARBA" id="ARBA00022729"/>
    </source>
</evidence>
<dbReference type="Proteomes" id="UP000614469">
    <property type="component" value="Unassembled WGS sequence"/>
</dbReference>
<dbReference type="InterPro" id="IPR001638">
    <property type="entry name" value="Solute-binding_3/MltF_N"/>
</dbReference>
<accession>A0A8J6NGI5</accession>
<keyword evidence="3 5" id="KW-0732">Signal</keyword>
<keyword evidence="4" id="KW-0175">Coiled coil</keyword>
<dbReference type="SUPFAM" id="SSF53850">
    <property type="entry name" value="Periplasmic binding protein-like II"/>
    <property type="match status" value="1"/>
</dbReference>
<evidence type="ECO:0000313" key="7">
    <source>
        <dbReference type="EMBL" id="MBC8334341.1"/>
    </source>
</evidence>
<evidence type="ECO:0000256" key="2">
    <source>
        <dbReference type="ARBA" id="ARBA00022448"/>
    </source>
</evidence>
<dbReference type="Gene3D" id="3.40.190.10">
    <property type="entry name" value="Periplasmic binding protein-like II"/>
    <property type="match status" value="2"/>
</dbReference>
<gene>
    <name evidence="7" type="ORF">H8E29_03670</name>
</gene>
<dbReference type="EMBL" id="JACNJN010000060">
    <property type="protein sequence ID" value="MBC8334341.1"/>
    <property type="molecule type" value="Genomic_DNA"/>
</dbReference>
<dbReference type="AlphaFoldDB" id="A0A8J6NGI5"/>
<proteinExistence type="inferred from homology"/>
<feature type="domain" description="Solute-binding protein family 3/N-terminal" evidence="6">
    <location>
        <begin position="83"/>
        <end position="316"/>
    </location>
</feature>
<feature type="signal peptide" evidence="5">
    <location>
        <begin position="1"/>
        <end position="21"/>
    </location>
</feature>
<reference evidence="7 8" key="1">
    <citation type="submission" date="2020-08" db="EMBL/GenBank/DDBJ databases">
        <title>Bridging the membrane lipid divide: bacteria of the FCB group superphylum have the potential to synthesize archaeal ether lipids.</title>
        <authorList>
            <person name="Villanueva L."/>
            <person name="Von Meijenfeldt F.A.B."/>
            <person name="Westbye A.B."/>
            <person name="Yadav S."/>
            <person name="Hopmans E.C."/>
            <person name="Dutilh B.E."/>
            <person name="Sinninghe Damste J.S."/>
        </authorList>
    </citation>
    <scope>NUCLEOTIDE SEQUENCE [LARGE SCALE GENOMIC DNA]</scope>
    <source>
        <strain evidence="7">NIOZ-UU36</strain>
    </source>
</reference>
<evidence type="ECO:0000256" key="1">
    <source>
        <dbReference type="ARBA" id="ARBA00010333"/>
    </source>
</evidence>
<dbReference type="PROSITE" id="PS51257">
    <property type="entry name" value="PROKAR_LIPOPROTEIN"/>
    <property type="match status" value="1"/>
</dbReference>
<evidence type="ECO:0000313" key="8">
    <source>
        <dbReference type="Proteomes" id="UP000614469"/>
    </source>
</evidence>
<protein>
    <submittedName>
        <fullName evidence="7">Amino acid ABC transporter substrate-binding protein</fullName>
    </submittedName>
</protein>
<dbReference type="PANTHER" id="PTHR30085:SF7">
    <property type="entry name" value="AMINO-ACID ABC TRANSPORTER-BINDING PROTEIN YHDW-RELATED"/>
    <property type="match status" value="1"/>
</dbReference>
<dbReference type="CDD" id="cd13692">
    <property type="entry name" value="PBP2_BztA"/>
    <property type="match status" value="1"/>
</dbReference>
<comment type="caution">
    <text evidence="7">The sequence shown here is derived from an EMBL/GenBank/DDBJ whole genome shotgun (WGS) entry which is preliminary data.</text>
</comment>
<dbReference type="GO" id="GO:0006865">
    <property type="term" value="P:amino acid transport"/>
    <property type="evidence" value="ECO:0007669"/>
    <property type="project" value="TreeGrafter"/>
</dbReference>
<dbReference type="SMART" id="SM00062">
    <property type="entry name" value="PBPb"/>
    <property type="match status" value="1"/>
</dbReference>
<evidence type="ECO:0000259" key="6">
    <source>
        <dbReference type="SMART" id="SM00062"/>
    </source>
</evidence>
<evidence type="ECO:0000256" key="4">
    <source>
        <dbReference type="SAM" id="Coils"/>
    </source>
</evidence>
<evidence type="ECO:0000256" key="5">
    <source>
        <dbReference type="SAM" id="SignalP"/>
    </source>
</evidence>
<keyword evidence="2" id="KW-0813">Transport</keyword>
<sequence>MSRKLFPFFAVLVLLALVVTACGGGGDTSALQGEIDSLQSDLDAANAKLEEAMAMPAETETVEVAVTFAGGGDTLAKVQGLGVLNCGVSGGLPGFSVPDADGNMTGFDWDYCRVVAAAALGDADAAEARPSNASERFPILQSGEIDVLIRNTTWTVSRDTSLGFNFAPTTFYDGQGMAVRKDSGIDTLEGLDGGTVCVNAGTTTEKNLADVFRSRGISYEPVVFAETADVRGAYDEGRCDGWTTDKSGLIASITILADPTAHKILDETMSKEPLGPLVRHGDDNWFDIVKWSVNCTILAEDLGVTSANVDDMLGADDPQILNLLGVEGDLGQAMGLNNDFCYQIIAQVGNYGEIFEANLGVDTPFGLTRGLNAQWTNGGILYSPPFR</sequence>
<comment type="similarity">
    <text evidence="1">Belongs to the bacterial solute-binding protein 3 family.</text>
</comment>
<dbReference type="PANTHER" id="PTHR30085">
    <property type="entry name" value="AMINO ACID ABC TRANSPORTER PERMEASE"/>
    <property type="match status" value="1"/>
</dbReference>
<name>A0A8J6NGI5_9CHLR</name>
<feature type="chain" id="PRO_5035195158" evidence="5">
    <location>
        <begin position="22"/>
        <end position="387"/>
    </location>
</feature>